<protein>
    <submittedName>
        <fullName evidence="2">Uncharacterized protein</fullName>
    </submittedName>
</protein>
<evidence type="ECO:0000256" key="1">
    <source>
        <dbReference type="SAM" id="Phobius"/>
    </source>
</evidence>
<feature type="transmembrane region" description="Helical" evidence="1">
    <location>
        <begin position="6"/>
        <end position="27"/>
    </location>
</feature>
<reference evidence="2 3" key="1">
    <citation type="journal article" date="2018" name="Nat. Biotechnol.">
        <title>A standardized bacterial taxonomy based on genome phylogeny substantially revises the tree of life.</title>
        <authorList>
            <person name="Parks D.H."/>
            <person name="Chuvochina M."/>
            <person name="Waite D.W."/>
            <person name="Rinke C."/>
            <person name="Skarshewski A."/>
            <person name="Chaumeil P.A."/>
            <person name="Hugenholtz P."/>
        </authorList>
    </citation>
    <scope>NUCLEOTIDE SEQUENCE [LARGE SCALE GENOMIC DNA]</scope>
    <source>
        <strain evidence="2">UBA10227</strain>
    </source>
</reference>
<dbReference type="Proteomes" id="UP000263268">
    <property type="component" value="Unassembled WGS sequence"/>
</dbReference>
<accession>A0A3D6BWL4</accession>
<dbReference type="EMBL" id="DPRK01000206">
    <property type="protein sequence ID" value="HCY82435.1"/>
    <property type="molecule type" value="Genomic_DNA"/>
</dbReference>
<sequence length="66" mass="7683">MENVITLVIWFSVSAIASLLFVSNLWVPVKRNELDINFAYEIALHKAEQKEILKHKWLESEKAGRD</sequence>
<feature type="non-terminal residue" evidence="2">
    <location>
        <position position="66"/>
    </location>
</feature>
<dbReference type="AlphaFoldDB" id="A0A3D6BWL4"/>
<proteinExistence type="predicted"/>
<name>A0A3D6BWL4_9FLAO</name>
<keyword evidence="1" id="KW-0812">Transmembrane</keyword>
<evidence type="ECO:0000313" key="3">
    <source>
        <dbReference type="Proteomes" id="UP000263268"/>
    </source>
</evidence>
<keyword evidence="1" id="KW-0472">Membrane</keyword>
<keyword evidence="1" id="KW-1133">Transmembrane helix</keyword>
<organism evidence="2 3">
    <name type="scientific">Xanthomarina gelatinilytica</name>
    <dbReference type="NCBI Taxonomy" id="1137281"/>
    <lineage>
        <taxon>Bacteria</taxon>
        <taxon>Pseudomonadati</taxon>
        <taxon>Bacteroidota</taxon>
        <taxon>Flavobacteriia</taxon>
        <taxon>Flavobacteriales</taxon>
        <taxon>Flavobacteriaceae</taxon>
        <taxon>Xanthomarina</taxon>
    </lineage>
</organism>
<evidence type="ECO:0000313" key="2">
    <source>
        <dbReference type="EMBL" id="HCY82435.1"/>
    </source>
</evidence>
<comment type="caution">
    <text evidence="2">The sequence shown here is derived from an EMBL/GenBank/DDBJ whole genome shotgun (WGS) entry which is preliminary data.</text>
</comment>
<gene>
    <name evidence="2" type="ORF">DHV22_12970</name>
</gene>